<keyword evidence="8 11" id="KW-0407">Ion channel</keyword>
<dbReference type="AlphaFoldDB" id="A0AA37WHD4"/>
<feature type="transmembrane region" description="Helical" evidence="11">
    <location>
        <begin position="95"/>
        <end position="116"/>
    </location>
</feature>
<name>A0AA37WHD4_9BACT</name>
<evidence type="ECO:0000256" key="5">
    <source>
        <dbReference type="ARBA" id="ARBA00022989"/>
    </source>
</evidence>
<keyword evidence="5 11" id="KW-1133">Transmembrane helix</keyword>
<keyword evidence="4 11" id="KW-0812">Transmembrane</keyword>
<dbReference type="NCBIfam" id="TIGR00494">
    <property type="entry name" value="crcB"/>
    <property type="match status" value="1"/>
</dbReference>
<evidence type="ECO:0000256" key="2">
    <source>
        <dbReference type="ARBA" id="ARBA00022475"/>
    </source>
</evidence>
<evidence type="ECO:0000256" key="7">
    <source>
        <dbReference type="ARBA" id="ARBA00023136"/>
    </source>
</evidence>
<evidence type="ECO:0000256" key="4">
    <source>
        <dbReference type="ARBA" id="ARBA00022692"/>
    </source>
</evidence>
<keyword evidence="3" id="KW-0997">Cell inner membrane</keyword>
<dbReference type="Pfam" id="PF02537">
    <property type="entry name" value="CRCB"/>
    <property type="match status" value="1"/>
</dbReference>
<dbReference type="PANTHER" id="PTHR28259:SF1">
    <property type="entry name" value="FLUORIDE EXPORT PROTEIN 1-RELATED"/>
    <property type="match status" value="1"/>
</dbReference>
<dbReference type="RefSeq" id="WP_235294246.1">
    <property type="nucleotide sequence ID" value="NZ_BSOH01000021.1"/>
</dbReference>
<comment type="function">
    <text evidence="11">Fluoride-specific ion channel. Important for reducing fluoride concentration in the cell, thus reducing its toxicity.</text>
</comment>
<dbReference type="GO" id="GO:0140114">
    <property type="term" value="P:cellular detoxification of fluoride"/>
    <property type="evidence" value="ECO:0007669"/>
    <property type="project" value="UniProtKB-UniRule"/>
</dbReference>
<accession>A0AA37WHD4</accession>
<feature type="transmembrane region" description="Helical" evidence="11">
    <location>
        <begin position="34"/>
        <end position="53"/>
    </location>
</feature>
<evidence type="ECO:0000313" key="12">
    <source>
        <dbReference type="EMBL" id="GLR18630.1"/>
    </source>
</evidence>
<sequence>MKSILFVFLGGGIGSLLRYGINNLMASFSEKFPFGTLLVNVLACLLLGFLIGLSAKNLFSQEMKLFLLVGVCGGFSTFSTFSAESFQLFDSGQALSAILYMAASFLICLLAIYGGMTVAEQL</sequence>
<organism evidence="12 13">
    <name type="scientific">Portibacter lacus</name>
    <dbReference type="NCBI Taxonomy" id="1099794"/>
    <lineage>
        <taxon>Bacteria</taxon>
        <taxon>Pseudomonadati</taxon>
        <taxon>Bacteroidota</taxon>
        <taxon>Saprospiria</taxon>
        <taxon>Saprospirales</taxon>
        <taxon>Haliscomenobacteraceae</taxon>
        <taxon>Portibacter</taxon>
    </lineage>
</organism>
<keyword evidence="13" id="KW-1185">Reference proteome</keyword>
<dbReference type="EMBL" id="BSOH01000021">
    <property type="protein sequence ID" value="GLR18630.1"/>
    <property type="molecule type" value="Genomic_DNA"/>
</dbReference>
<feature type="binding site" evidence="11">
    <location>
        <position position="73"/>
    </location>
    <ligand>
        <name>Na(+)</name>
        <dbReference type="ChEBI" id="CHEBI:29101"/>
        <note>structural</note>
    </ligand>
</feature>
<reference evidence="12" key="1">
    <citation type="journal article" date="2014" name="Int. J. Syst. Evol. Microbiol.">
        <title>Complete genome sequence of Corynebacterium casei LMG S-19264T (=DSM 44701T), isolated from a smear-ripened cheese.</title>
        <authorList>
            <consortium name="US DOE Joint Genome Institute (JGI-PGF)"/>
            <person name="Walter F."/>
            <person name="Albersmeier A."/>
            <person name="Kalinowski J."/>
            <person name="Ruckert C."/>
        </authorList>
    </citation>
    <scope>NUCLEOTIDE SEQUENCE</scope>
    <source>
        <strain evidence="12">NBRC 108769</strain>
    </source>
</reference>
<keyword evidence="11" id="KW-0479">Metal-binding</keyword>
<evidence type="ECO:0000256" key="10">
    <source>
        <dbReference type="ARBA" id="ARBA00035585"/>
    </source>
</evidence>
<keyword evidence="2 11" id="KW-1003">Cell membrane</keyword>
<reference evidence="12" key="2">
    <citation type="submission" date="2023-01" db="EMBL/GenBank/DDBJ databases">
        <title>Draft genome sequence of Portibacter lacus strain NBRC 108769.</title>
        <authorList>
            <person name="Sun Q."/>
            <person name="Mori K."/>
        </authorList>
    </citation>
    <scope>NUCLEOTIDE SEQUENCE</scope>
    <source>
        <strain evidence="12">NBRC 108769</strain>
    </source>
</reference>
<dbReference type="GO" id="GO:0005886">
    <property type="term" value="C:plasma membrane"/>
    <property type="evidence" value="ECO:0007669"/>
    <property type="project" value="UniProtKB-SubCell"/>
</dbReference>
<evidence type="ECO:0000256" key="11">
    <source>
        <dbReference type="HAMAP-Rule" id="MF_00454"/>
    </source>
</evidence>
<comment type="similarity">
    <text evidence="9 11">Belongs to the fluoride channel Fluc/FEX (TC 1.A.43) family.</text>
</comment>
<dbReference type="GO" id="GO:0046872">
    <property type="term" value="F:metal ion binding"/>
    <property type="evidence" value="ECO:0007669"/>
    <property type="project" value="UniProtKB-KW"/>
</dbReference>
<evidence type="ECO:0000313" key="13">
    <source>
        <dbReference type="Proteomes" id="UP001156666"/>
    </source>
</evidence>
<gene>
    <name evidence="11 12" type="primary">crcB</name>
    <name evidence="11" type="synonym">fluC</name>
    <name evidence="12" type="ORF">GCM10007940_32460</name>
</gene>
<proteinExistence type="inferred from homology"/>
<comment type="catalytic activity">
    <reaction evidence="10">
        <text>fluoride(in) = fluoride(out)</text>
        <dbReference type="Rhea" id="RHEA:76159"/>
        <dbReference type="ChEBI" id="CHEBI:17051"/>
    </reaction>
    <physiologicalReaction direction="left-to-right" evidence="10">
        <dbReference type="Rhea" id="RHEA:76160"/>
    </physiologicalReaction>
</comment>
<comment type="activity regulation">
    <text evidence="11">Na(+) is not transported, but it plays an essential structural role and its presence is essential for fluoride channel function.</text>
</comment>
<feature type="binding site" evidence="11">
    <location>
        <position position="76"/>
    </location>
    <ligand>
        <name>Na(+)</name>
        <dbReference type="ChEBI" id="CHEBI:29101"/>
        <note>structural</note>
    </ligand>
</feature>
<keyword evidence="7 11" id="KW-0472">Membrane</keyword>
<evidence type="ECO:0000256" key="9">
    <source>
        <dbReference type="ARBA" id="ARBA00035120"/>
    </source>
</evidence>
<dbReference type="GO" id="GO:0062054">
    <property type="term" value="F:fluoride channel activity"/>
    <property type="evidence" value="ECO:0007669"/>
    <property type="project" value="UniProtKB-UniRule"/>
</dbReference>
<dbReference type="Proteomes" id="UP001156666">
    <property type="component" value="Unassembled WGS sequence"/>
</dbReference>
<keyword evidence="11" id="KW-0813">Transport</keyword>
<dbReference type="HAMAP" id="MF_00454">
    <property type="entry name" value="FluC"/>
    <property type="match status" value="1"/>
</dbReference>
<evidence type="ECO:0000256" key="6">
    <source>
        <dbReference type="ARBA" id="ARBA00023065"/>
    </source>
</evidence>
<evidence type="ECO:0000256" key="8">
    <source>
        <dbReference type="ARBA" id="ARBA00023303"/>
    </source>
</evidence>
<feature type="transmembrane region" description="Helical" evidence="11">
    <location>
        <begin position="65"/>
        <end position="83"/>
    </location>
</feature>
<dbReference type="PANTHER" id="PTHR28259">
    <property type="entry name" value="FLUORIDE EXPORT PROTEIN 1-RELATED"/>
    <property type="match status" value="1"/>
</dbReference>
<evidence type="ECO:0000256" key="1">
    <source>
        <dbReference type="ARBA" id="ARBA00004651"/>
    </source>
</evidence>
<comment type="caution">
    <text evidence="12">The sequence shown here is derived from an EMBL/GenBank/DDBJ whole genome shotgun (WGS) entry which is preliminary data.</text>
</comment>
<dbReference type="InterPro" id="IPR003691">
    <property type="entry name" value="FluC"/>
</dbReference>
<protein>
    <recommendedName>
        <fullName evidence="11">Fluoride-specific ion channel FluC</fullName>
    </recommendedName>
</protein>
<keyword evidence="6 11" id="KW-0406">Ion transport</keyword>
<comment type="subcellular location">
    <subcellularLocation>
        <location evidence="1 11">Cell membrane</location>
        <topology evidence="1 11">Multi-pass membrane protein</topology>
    </subcellularLocation>
</comment>
<keyword evidence="11" id="KW-0915">Sodium</keyword>
<evidence type="ECO:0000256" key="3">
    <source>
        <dbReference type="ARBA" id="ARBA00022519"/>
    </source>
</evidence>